<accession>A0A2N3XY66</accession>
<reference evidence="1" key="1">
    <citation type="submission" date="2017-12" db="EMBL/GenBank/DDBJ databases">
        <title>Sequencing the genomes of 1000 Actinobacteria strains.</title>
        <authorList>
            <person name="Klenk H.-P."/>
        </authorList>
    </citation>
    <scope>NUCLEOTIDE SEQUENCE [LARGE SCALE GENOMIC DNA]</scope>
    <source>
        <strain evidence="1">DSM 44228</strain>
    </source>
</reference>
<keyword evidence="2" id="KW-1185">Reference proteome</keyword>
<dbReference type="EMBL" id="PJNB01000001">
    <property type="protein sequence ID" value="PKW15633.1"/>
    <property type="molecule type" value="Genomic_DNA"/>
</dbReference>
<protein>
    <recommendedName>
        <fullName evidence="3">Phosphotransferase family enzyme</fullName>
    </recommendedName>
</protein>
<evidence type="ECO:0000313" key="2">
    <source>
        <dbReference type="Proteomes" id="UP000233786"/>
    </source>
</evidence>
<evidence type="ECO:0000313" key="1">
    <source>
        <dbReference type="EMBL" id="PKW15633.1"/>
    </source>
</evidence>
<gene>
    <name evidence="1" type="ORF">A8926_3375</name>
</gene>
<dbReference type="Proteomes" id="UP000233786">
    <property type="component" value="Unassembled WGS sequence"/>
</dbReference>
<dbReference type="AlphaFoldDB" id="A0A2N3XY66"/>
<evidence type="ECO:0008006" key="3">
    <source>
        <dbReference type="Google" id="ProtNLM"/>
    </source>
</evidence>
<dbReference type="Gene3D" id="3.90.1200.10">
    <property type="match status" value="1"/>
</dbReference>
<sequence length="267" mass="29327">MAKRIQWAELPATLIESISARTGPILAGHAVTAGQNSPLAAVLATRNGKVFVKGLPSDHRMVITQAREAAAAPLVKGLSPELLWQFDEAGWTVLAFEYIDGRAACYQPGSPDIDLVVELMAALSVIEVPAGPWKPIERRLRTYVEDPVDAAHFAGSSLTHTDWMPDNVLVSHGQAWLIDWAWATPAQSWTDPAFWLLRLVAHGHTIKQAETIAARLPAYAAADPDHVAVFARANTNMWTEIERDHPIPWAKTMAATARAWSESRHDR</sequence>
<organism evidence="1 2">
    <name type="scientific">Saccharopolyspora spinosa</name>
    <dbReference type="NCBI Taxonomy" id="60894"/>
    <lineage>
        <taxon>Bacteria</taxon>
        <taxon>Bacillati</taxon>
        <taxon>Actinomycetota</taxon>
        <taxon>Actinomycetes</taxon>
        <taxon>Pseudonocardiales</taxon>
        <taxon>Pseudonocardiaceae</taxon>
        <taxon>Saccharopolyspora</taxon>
    </lineage>
</organism>
<name>A0A2N3XY66_SACSN</name>
<dbReference type="SUPFAM" id="SSF56112">
    <property type="entry name" value="Protein kinase-like (PK-like)"/>
    <property type="match status" value="1"/>
</dbReference>
<comment type="caution">
    <text evidence="1">The sequence shown here is derived from an EMBL/GenBank/DDBJ whole genome shotgun (WGS) entry which is preliminary data.</text>
</comment>
<proteinExistence type="predicted"/>
<dbReference type="STRING" id="994479.GCA_000194155_06627"/>
<dbReference type="InterPro" id="IPR011009">
    <property type="entry name" value="Kinase-like_dom_sf"/>
</dbReference>